<proteinExistence type="predicted"/>
<dbReference type="EMBL" id="HBUF01654349">
    <property type="protein sequence ID" value="CAG6787508.1"/>
    <property type="molecule type" value="Transcribed_RNA"/>
</dbReference>
<evidence type="ECO:0000256" key="1">
    <source>
        <dbReference type="SAM" id="MobiDB-lite"/>
    </source>
</evidence>
<name>A0A8D9BLG9_9HEMI</name>
<dbReference type="PANTHER" id="PTHR12357">
    <property type="entry name" value="YTH YT521-B HOMOLOGY DOMAIN-CONTAINING"/>
    <property type="match status" value="1"/>
</dbReference>
<accession>A0A8D9BLG9</accession>
<dbReference type="PANTHER" id="PTHR12357:SF3">
    <property type="entry name" value="YTH DOMAIN-CONTAINING PROTEIN 1"/>
    <property type="match status" value="1"/>
</dbReference>
<feature type="domain" description="YTH" evidence="2">
    <location>
        <begin position="129"/>
        <end position="266"/>
    </location>
</feature>
<reference evidence="3" key="1">
    <citation type="submission" date="2021-05" db="EMBL/GenBank/DDBJ databases">
        <authorList>
            <person name="Alioto T."/>
            <person name="Alioto T."/>
            <person name="Gomez Garrido J."/>
        </authorList>
    </citation>
    <scope>NUCLEOTIDE SEQUENCE</scope>
</reference>
<dbReference type="GO" id="GO:0003729">
    <property type="term" value="F:mRNA binding"/>
    <property type="evidence" value="ECO:0007669"/>
    <property type="project" value="TreeGrafter"/>
</dbReference>
<feature type="compositionally biased region" description="Acidic residues" evidence="1">
    <location>
        <begin position="24"/>
        <end position="33"/>
    </location>
</feature>
<dbReference type="EMBL" id="HBUF01654348">
    <property type="protein sequence ID" value="CAG6787506.1"/>
    <property type="molecule type" value="Transcribed_RNA"/>
</dbReference>
<feature type="compositionally biased region" description="Pro residues" evidence="1">
    <location>
        <begin position="432"/>
        <end position="461"/>
    </location>
</feature>
<dbReference type="PROSITE" id="PS50882">
    <property type="entry name" value="YTH"/>
    <property type="match status" value="1"/>
</dbReference>
<feature type="compositionally biased region" description="Basic and acidic residues" evidence="1">
    <location>
        <begin position="523"/>
        <end position="584"/>
    </location>
</feature>
<dbReference type="EMBL" id="HBUF01654350">
    <property type="protein sequence ID" value="CAG6787510.1"/>
    <property type="molecule type" value="Transcribed_RNA"/>
</dbReference>
<feature type="compositionally biased region" description="Gly residues" evidence="1">
    <location>
        <begin position="466"/>
        <end position="478"/>
    </location>
</feature>
<sequence>MEDIKPNMKDLPQFESSSDSSSSDSDENSDSSDSDSSVDHKGRSSVRHKLKPTAQPKSTSHRTSSASSTAKEKLASRLGDIKPPRLGSSHAAPTSVDSGGAVKKRKSAEKATVRTYDYITKINYLFRDARFFVIKSNNSENVEIAKSKGVWSTLPQNEQKLNQAFAESRNVLLIFSVKESGRFTGFARLASEVDHSVTPVAWVLPPGLSGKVLNGVFRIDWVSKRELPFSQTLHLYNAWNESKPVKIGRDGQEIEPRVAEELCRLFPEDPSVELTPILRKSKEAAKTVKPRVPSPVVEPLVKSLVRGGPAAPPAPVRFIARSNLPFRGRGGAVLARISSRSSHSDSNKFLSSARDTVLAGRASSGLKSGGSSGSHRSVRDRLDTSSRHHSSQSSGRDSRERVRPPPGYPPDPAMFEYMHPPHHPGHHHPHHPPFPPHPYHPGDPIPPPRYYDTLPLPPEFPPAAKNGGGDEQMFNGGGRSHHHRGGGGGGLIPPLMPPHGALMPHPGHPGAGLMPPPLPPLIPRERLNKYGYSRADKEAEQEESRIKRFLEDAARKRRDKEREKEKERQGEGKDGEWEAGKRGGDGGGVELGAAYETKGATASQAGCVLL</sequence>
<dbReference type="GO" id="GO:0000381">
    <property type="term" value="P:regulation of alternative mRNA splicing, via spliceosome"/>
    <property type="evidence" value="ECO:0007669"/>
    <property type="project" value="TreeGrafter"/>
</dbReference>
<dbReference type="CDD" id="cd21134">
    <property type="entry name" value="YTH"/>
    <property type="match status" value="1"/>
</dbReference>
<protein>
    <submittedName>
        <fullName evidence="3">YTH domain-containing protein 1</fullName>
    </submittedName>
</protein>
<organism evidence="3">
    <name type="scientific">Cacopsylla melanoneura</name>
    <dbReference type="NCBI Taxonomy" id="428564"/>
    <lineage>
        <taxon>Eukaryota</taxon>
        <taxon>Metazoa</taxon>
        <taxon>Ecdysozoa</taxon>
        <taxon>Arthropoda</taxon>
        <taxon>Hexapoda</taxon>
        <taxon>Insecta</taxon>
        <taxon>Pterygota</taxon>
        <taxon>Neoptera</taxon>
        <taxon>Paraneoptera</taxon>
        <taxon>Hemiptera</taxon>
        <taxon>Sternorrhyncha</taxon>
        <taxon>Psylloidea</taxon>
        <taxon>Psyllidae</taxon>
        <taxon>Psyllinae</taxon>
        <taxon>Cacopsylla</taxon>
    </lineage>
</organism>
<feature type="compositionally biased region" description="Basic residues" evidence="1">
    <location>
        <begin position="420"/>
        <end position="431"/>
    </location>
</feature>
<dbReference type="GO" id="GO:0005654">
    <property type="term" value="C:nucleoplasm"/>
    <property type="evidence" value="ECO:0007669"/>
    <property type="project" value="TreeGrafter"/>
</dbReference>
<dbReference type="Gene3D" id="3.10.590.10">
    <property type="entry name" value="ph1033 like domains"/>
    <property type="match status" value="1"/>
</dbReference>
<evidence type="ECO:0000313" key="3">
    <source>
        <dbReference type="EMBL" id="CAG6787508.1"/>
    </source>
</evidence>
<dbReference type="GO" id="GO:0000398">
    <property type="term" value="P:mRNA splicing, via spliceosome"/>
    <property type="evidence" value="ECO:0007669"/>
    <property type="project" value="TreeGrafter"/>
</dbReference>
<dbReference type="InterPro" id="IPR007275">
    <property type="entry name" value="YTH_domain"/>
</dbReference>
<feature type="compositionally biased region" description="Basic and acidic residues" evidence="1">
    <location>
        <begin position="70"/>
        <end position="83"/>
    </location>
</feature>
<dbReference type="GO" id="GO:1990247">
    <property type="term" value="F:N6-methyladenosine-containing RNA reader activity"/>
    <property type="evidence" value="ECO:0007669"/>
    <property type="project" value="TreeGrafter"/>
</dbReference>
<feature type="region of interest" description="Disordered" evidence="1">
    <location>
        <begin position="1"/>
        <end position="107"/>
    </location>
</feature>
<dbReference type="InterPro" id="IPR045168">
    <property type="entry name" value="YTH_prot"/>
</dbReference>
<feature type="region of interest" description="Disordered" evidence="1">
    <location>
        <begin position="361"/>
        <end position="591"/>
    </location>
</feature>
<evidence type="ECO:0000259" key="2">
    <source>
        <dbReference type="PROSITE" id="PS50882"/>
    </source>
</evidence>
<dbReference type="Pfam" id="PF04146">
    <property type="entry name" value="YTH"/>
    <property type="match status" value="1"/>
</dbReference>
<dbReference type="AlphaFoldDB" id="A0A8D9BLG9"/>
<feature type="compositionally biased region" description="Basic and acidic residues" evidence="1">
    <location>
        <begin position="377"/>
        <end position="386"/>
    </location>
</feature>